<dbReference type="InterPro" id="IPR019826">
    <property type="entry name" value="Carboxylesterase_B_AS"/>
</dbReference>
<evidence type="ECO:0000256" key="4">
    <source>
        <dbReference type="ARBA" id="ARBA00021797"/>
    </source>
</evidence>
<dbReference type="GO" id="GO:0016787">
    <property type="term" value="F:hydrolase activity"/>
    <property type="evidence" value="ECO:0007669"/>
    <property type="project" value="UniProtKB-KW"/>
</dbReference>
<evidence type="ECO:0000256" key="2">
    <source>
        <dbReference type="ARBA" id="ARBA00005964"/>
    </source>
</evidence>
<evidence type="ECO:0000259" key="9">
    <source>
        <dbReference type="PROSITE" id="PS50076"/>
    </source>
</evidence>
<evidence type="ECO:0000256" key="7">
    <source>
        <dbReference type="ARBA" id="ARBA00023004"/>
    </source>
</evidence>
<dbReference type="AlphaFoldDB" id="A0A5C3DV41"/>
<keyword evidence="7" id="KW-0408">Iron</keyword>
<dbReference type="Pfam" id="PF05207">
    <property type="entry name" value="Zn_ribbon_CSL"/>
    <property type="match status" value="1"/>
</dbReference>
<proteinExistence type="inferred from homology"/>
<dbReference type="OrthoDB" id="6846267at2759"/>
<dbReference type="Proteomes" id="UP000324022">
    <property type="component" value="Unassembled WGS sequence"/>
</dbReference>
<keyword evidence="12" id="KW-1185">Reference proteome</keyword>
<keyword evidence="5" id="KW-0479">Metal-binding</keyword>
<dbReference type="PROSITE" id="PS00122">
    <property type="entry name" value="CARBOXYLESTERASE_B_1"/>
    <property type="match status" value="1"/>
</dbReference>
<dbReference type="PRINTS" id="PR00625">
    <property type="entry name" value="JDOMAIN"/>
</dbReference>
<keyword evidence="6" id="KW-0378">Hydrolase</keyword>
<feature type="region of interest" description="Disordered" evidence="8">
    <location>
        <begin position="452"/>
        <end position="472"/>
    </location>
</feature>
<comment type="similarity">
    <text evidence="3">Belongs to the DPH4 family.</text>
</comment>
<dbReference type="SUPFAM" id="SSF144217">
    <property type="entry name" value="CSL zinc finger"/>
    <property type="match status" value="1"/>
</dbReference>
<evidence type="ECO:0000256" key="5">
    <source>
        <dbReference type="ARBA" id="ARBA00022723"/>
    </source>
</evidence>
<dbReference type="PANTHER" id="PTHR43142">
    <property type="entry name" value="CARBOXYLIC ESTER HYDROLASE"/>
    <property type="match status" value="1"/>
</dbReference>
<dbReference type="CDD" id="cd06257">
    <property type="entry name" value="DnaJ"/>
    <property type="match status" value="1"/>
</dbReference>
<dbReference type="InterPro" id="IPR036671">
    <property type="entry name" value="DPH_MB_sf"/>
</dbReference>
<evidence type="ECO:0000256" key="1">
    <source>
        <dbReference type="ARBA" id="ARBA00003474"/>
    </source>
</evidence>
<dbReference type="GO" id="GO:0046872">
    <property type="term" value="F:metal ion binding"/>
    <property type="evidence" value="ECO:0007669"/>
    <property type="project" value="UniProtKB-KW"/>
</dbReference>
<evidence type="ECO:0000313" key="12">
    <source>
        <dbReference type="Proteomes" id="UP000324022"/>
    </source>
</evidence>
<dbReference type="Pfam" id="PF00135">
    <property type="entry name" value="COesterase"/>
    <property type="match status" value="1"/>
</dbReference>
<evidence type="ECO:0000313" key="11">
    <source>
        <dbReference type="EMBL" id="SPO22354.1"/>
    </source>
</evidence>
<dbReference type="EMBL" id="OOIN01000004">
    <property type="protein sequence ID" value="SPO22354.1"/>
    <property type="molecule type" value="Genomic_DNA"/>
</dbReference>
<comment type="function">
    <text evidence="1">Required for the first step of diphthamide biosynthesis, the transfer of 3-amino-3-carboxypropyl from S-adenosyl-L-methionine to a histidine residue. Diphthamide is a post-translational modification of histidine which occurs in elongation factor 2.</text>
</comment>
<dbReference type="Gene3D" id="3.10.660.10">
    <property type="entry name" value="DPH Zinc finger"/>
    <property type="match status" value="1"/>
</dbReference>
<protein>
    <recommendedName>
        <fullName evidence="4">Diphthamide biosynthesis protein 4</fullName>
    </recommendedName>
</protein>
<dbReference type="SUPFAM" id="SSF53474">
    <property type="entry name" value="alpha/beta-Hydrolases"/>
    <property type="match status" value="1"/>
</dbReference>
<dbReference type="SMART" id="SM00271">
    <property type="entry name" value="DnaJ"/>
    <property type="match status" value="1"/>
</dbReference>
<dbReference type="PROSITE" id="PS51074">
    <property type="entry name" value="DPH_MB"/>
    <property type="match status" value="1"/>
</dbReference>
<dbReference type="InterPro" id="IPR001623">
    <property type="entry name" value="DnaJ_domain"/>
</dbReference>
<evidence type="ECO:0000259" key="10">
    <source>
        <dbReference type="PROSITE" id="PS51074"/>
    </source>
</evidence>
<dbReference type="InterPro" id="IPR019819">
    <property type="entry name" value="Carboxylesterase_B_CS"/>
</dbReference>
<feature type="compositionally biased region" description="Polar residues" evidence="8">
    <location>
        <begin position="460"/>
        <end position="472"/>
    </location>
</feature>
<evidence type="ECO:0000256" key="8">
    <source>
        <dbReference type="SAM" id="MobiDB-lite"/>
    </source>
</evidence>
<dbReference type="Gene3D" id="1.10.287.110">
    <property type="entry name" value="DnaJ domain"/>
    <property type="match status" value="1"/>
</dbReference>
<sequence length="752" mass="85325">MGQASSTFVSHPEASVDIPGKGKLVGRVAQDKTTHQLKSQRFAGIPYAQPPVGSLRWKRPQPLPTTFRYDNDGKQYDNFAAQCPQATNYALTNGITFGDGPLWPQSEDCLYLNIWCPTQSDGSRVARKLPVLFFIHGGWLQIGNAHYAPDGDPSDLLHTAGLDAVLVTTGYRINAFGFFAHDELRKEDPDNLTGNYGFWDQRAALEWVHQNIELFGGDPDNITVSGLSAGAHSTHSQLMHEFDLSTRDPAYRPIIRRVFLQSNSAIWPSKTVQETRGQLDELCALLNVPASLSDEAKIARLREVDDMTLVKVLAKMNMHTFRATRDTQKAAFVKPDWTKAMMDGRFAQWCQQQRIQFVIGECADEEWVYRYINTPKDKEGLVRQVNNYYTLPLVEKMLPYYGVPMPEKQHHENGTSTPTAVVEGETLYQTLGVNPTATAAEIRTAYLGKVRQHHPDKLQQHQNDANSIADSSQSDVLIRQLNHAYKTLIDDQQRLQYDEVLSASRASLVSSQSNKPRISATVDFESFSPLEQEEEDSPLMFRYPCRCGSAYVIAEEQVHDQVEVVSCDGCSENIRVRYDDEEQPCHQASASSNDKTSDQIGEIFGEICSDSQVYIAERMLVSDLLNGGVDPDRVLRYRINYRAKLIDKVLPQYRGVSHSFDDSIWWFSGLQPGREEESVKEWLKPWIRFIRGEKNVAAEWYAGQEQQVDGRLIRVFDKDASIRVEKDQRWVEKELLIEGMVRVRRELADSFL</sequence>
<feature type="domain" description="J" evidence="9">
    <location>
        <begin position="426"/>
        <end position="501"/>
    </location>
</feature>
<comment type="similarity">
    <text evidence="2">Belongs to the type-B carboxylesterase/lipase family.</text>
</comment>
<gene>
    <name evidence="11" type="ORF">UTRI_01032</name>
</gene>
<dbReference type="PROSITE" id="PS00941">
    <property type="entry name" value="CARBOXYLESTERASE_B_2"/>
    <property type="match status" value="1"/>
</dbReference>
<dbReference type="Pfam" id="PF00226">
    <property type="entry name" value="DnaJ"/>
    <property type="match status" value="1"/>
</dbReference>
<evidence type="ECO:0000256" key="3">
    <source>
        <dbReference type="ARBA" id="ARBA00006169"/>
    </source>
</evidence>
<dbReference type="PANTHER" id="PTHR43142:SF8">
    <property type="entry name" value="CARBOXYLIC ESTER HYDROLASE"/>
    <property type="match status" value="1"/>
</dbReference>
<dbReference type="InterPro" id="IPR002018">
    <property type="entry name" value="CarbesteraseB"/>
</dbReference>
<accession>A0A5C3DV41</accession>
<dbReference type="InterPro" id="IPR007872">
    <property type="entry name" value="DPH_MB_dom"/>
</dbReference>
<reference evidence="11 12" key="1">
    <citation type="submission" date="2018-03" db="EMBL/GenBank/DDBJ databases">
        <authorList>
            <person name="Guldener U."/>
        </authorList>
    </citation>
    <scope>NUCLEOTIDE SEQUENCE [LARGE SCALE GENOMIC DNA]</scope>
    <source>
        <strain evidence="11 12">NBRC100155</strain>
    </source>
</reference>
<dbReference type="InterPro" id="IPR029058">
    <property type="entry name" value="AB_hydrolase_fold"/>
</dbReference>
<dbReference type="PROSITE" id="PS50076">
    <property type="entry name" value="DNAJ_2"/>
    <property type="match status" value="1"/>
</dbReference>
<feature type="domain" description="DPH-type MB" evidence="10">
    <location>
        <begin position="518"/>
        <end position="579"/>
    </location>
</feature>
<dbReference type="Gene3D" id="3.40.50.1820">
    <property type="entry name" value="alpha/beta hydrolase"/>
    <property type="match status" value="1"/>
</dbReference>
<name>A0A5C3DV41_9BASI</name>
<evidence type="ECO:0000256" key="6">
    <source>
        <dbReference type="ARBA" id="ARBA00022801"/>
    </source>
</evidence>
<dbReference type="InterPro" id="IPR036869">
    <property type="entry name" value="J_dom_sf"/>
</dbReference>
<dbReference type="SUPFAM" id="SSF46565">
    <property type="entry name" value="Chaperone J-domain"/>
    <property type="match status" value="1"/>
</dbReference>
<organism evidence="11 12">
    <name type="scientific">Ustilago trichophora</name>
    <dbReference type="NCBI Taxonomy" id="86804"/>
    <lineage>
        <taxon>Eukaryota</taxon>
        <taxon>Fungi</taxon>
        <taxon>Dikarya</taxon>
        <taxon>Basidiomycota</taxon>
        <taxon>Ustilaginomycotina</taxon>
        <taxon>Ustilaginomycetes</taxon>
        <taxon>Ustilaginales</taxon>
        <taxon>Ustilaginaceae</taxon>
        <taxon>Ustilago</taxon>
    </lineage>
</organism>